<comment type="similarity">
    <text evidence="1">Belongs to the thioesterase PaaI family.</text>
</comment>
<protein>
    <submittedName>
        <fullName evidence="4">Uncharacterized protein (TIGR00369 family)</fullName>
    </submittedName>
</protein>
<dbReference type="PANTHER" id="PTHR21660:SF1">
    <property type="entry name" value="ACYL-COENZYME A THIOESTERASE 13"/>
    <property type="match status" value="1"/>
</dbReference>
<sequence>MKERLEQLLSNCIEKGSDEDLGALAHLLEGFEKTIDNKYMQYIDGLLQFERKIDREKKTCEIIVPLNSLWNNSLGIAHGGITATILDTAMGTAINAILPEGYGAVTNQLNIHYIAPGIGDTLRCIAEIIHHGTKTVVISGEAFRTDGRKIAHATGTFFIIQK</sequence>
<dbReference type="NCBIfam" id="TIGR00369">
    <property type="entry name" value="unchar_dom_1"/>
    <property type="match status" value="1"/>
</dbReference>
<keyword evidence="2" id="KW-0378">Hydrolase</keyword>
<dbReference type="InterPro" id="IPR003736">
    <property type="entry name" value="PAAI_dom"/>
</dbReference>
<dbReference type="AlphaFoldDB" id="A0A852TAT7"/>
<gene>
    <name evidence="4" type="ORF">F4694_002074</name>
</gene>
<dbReference type="InterPro" id="IPR029069">
    <property type="entry name" value="HotDog_dom_sf"/>
</dbReference>
<dbReference type="InterPro" id="IPR039298">
    <property type="entry name" value="ACOT13"/>
</dbReference>
<name>A0A852TAT7_9BACI</name>
<dbReference type="Proteomes" id="UP000548423">
    <property type="component" value="Unassembled WGS sequence"/>
</dbReference>
<dbReference type="Pfam" id="PF03061">
    <property type="entry name" value="4HBT"/>
    <property type="match status" value="1"/>
</dbReference>
<proteinExistence type="inferred from homology"/>
<dbReference type="EMBL" id="JACCBX010000004">
    <property type="protein sequence ID" value="NYE05321.1"/>
    <property type="molecule type" value="Genomic_DNA"/>
</dbReference>
<reference evidence="5" key="2">
    <citation type="submission" date="2020-08" db="EMBL/GenBank/DDBJ databases">
        <title>The Agave Microbiome: Exploring the role of microbial communities in plant adaptations to desert environments.</title>
        <authorList>
            <person name="Partida-Martinez L.P."/>
        </authorList>
    </citation>
    <scope>NUCLEOTIDE SEQUENCE [LARGE SCALE GENOMIC DNA]</scope>
    <source>
        <strain evidence="5">AT2.8</strain>
    </source>
</reference>
<evidence type="ECO:0000256" key="1">
    <source>
        <dbReference type="ARBA" id="ARBA00008324"/>
    </source>
</evidence>
<dbReference type="SUPFAM" id="SSF54637">
    <property type="entry name" value="Thioesterase/thiol ester dehydrase-isomerase"/>
    <property type="match status" value="1"/>
</dbReference>
<comment type="caution">
    <text evidence="4">The sequence shown here is derived from an EMBL/GenBank/DDBJ whole genome shotgun (WGS) entry which is preliminary data.</text>
</comment>
<dbReference type="CDD" id="cd03443">
    <property type="entry name" value="PaaI_thioesterase"/>
    <property type="match status" value="1"/>
</dbReference>
<evidence type="ECO:0000313" key="4">
    <source>
        <dbReference type="EMBL" id="NYE05321.1"/>
    </source>
</evidence>
<evidence type="ECO:0000313" key="5">
    <source>
        <dbReference type="Proteomes" id="UP000548423"/>
    </source>
</evidence>
<evidence type="ECO:0000259" key="3">
    <source>
        <dbReference type="Pfam" id="PF03061"/>
    </source>
</evidence>
<organism evidence="4 5">
    <name type="scientific">Neobacillus niacini</name>
    <dbReference type="NCBI Taxonomy" id="86668"/>
    <lineage>
        <taxon>Bacteria</taxon>
        <taxon>Bacillati</taxon>
        <taxon>Bacillota</taxon>
        <taxon>Bacilli</taxon>
        <taxon>Bacillales</taxon>
        <taxon>Bacillaceae</taxon>
        <taxon>Neobacillus</taxon>
    </lineage>
</organism>
<dbReference type="Gene3D" id="3.10.129.10">
    <property type="entry name" value="Hotdog Thioesterase"/>
    <property type="match status" value="1"/>
</dbReference>
<reference evidence="5" key="1">
    <citation type="submission" date="2020-07" db="EMBL/GenBank/DDBJ databases">
        <authorList>
            <person name="Partida-Martinez L."/>
            <person name="Huntemann M."/>
            <person name="Clum A."/>
            <person name="Wang J."/>
            <person name="Palaniappan K."/>
            <person name="Ritter S."/>
            <person name="Chen I.-M."/>
            <person name="Stamatis D."/>
            <person name="Reddy T."/>
            <person name="O'Malley R."/>
            <person name="Daum C."/>
            <person name="Shapiro N."/>
            <person name="Ivanova N."/>
            <person name="Kyrpides N."/>
            <person name="Woyke T."/>
        </authorList>
    </citation>
    <scope>NUCLEOTIDE SEQUENCE [LARGE SCALE GENOMIC DNA]</scope>
    <source>
        <strain evidence="5">AT2.8</strain>
    </source>
</reference>
<feature type="domain" description="Thioesterase" evidence="3">
    <location>
        <begin position="75"/>
        <end position="150"/>
    </location>
</feature>
<dbReference type="PANTHER" id="PTHR21660">
    <property type="entry name" value="THIOESTERASE SUPERFAMILY MEMBER-RELATED"/>
    <property type="match status" value="1"/>
</dbReference>
<dbReference type="GO" id="GO:0047617">
    <property type="term" value="F:fatty acyl-CoA hydrolase activity"/>
    <property type="evidence" value="ECO:0007669"/>
    <property type="project" value="InterPro"/>
</dbReference>
<evidence type="ECO:0000256" key="2">
    <source>
        <dbReference type="ARBA" id="ARBA00022801"/>
    </source>
</evidence>
<accession>A0A852TAT7</accession>
<dbReference type="InterPro" id="IPR006683">
    <property type="entry name" value="Thioestr_dom"/>
</dbReference>